<dbReference type="Proteomes" id="UP000243807">
    <property type="component" value="Chromosome"/>
</dbReference>
<proteinExistence type="predicted"/>
<organism evidence="1 2">
    <name type="scientific">Acidihalobacter ferrooxydans</name>
    <dbReference type="NCBI Taxonomy" id="1765967"/>
    <lineage>
        <taxon>Bacteria</taxon>
        <taxon>Pseudomonadati</taxon>
        <taxon>Pseudomonadota</taxon>
        <taxon>Gammaproteobacteria</taxon>
        <taxon>Chromatiales</taxon>
        <taxon>Ectothiorhodospiraceae</taxon>
        <taxon>Acidihalobacter</taxon>
    </lineage>
</organism>
<dbReference type="STRING" id="1765967.BW247_13090"/>
<protein>
    <submittedName>
        <fullName evidence="1">Crp/Fnr family transcriptional regulator</fullName>
    </submittedName>
</protein>
<evidence type="ECO:0000313" key="1">
    <source>
        <dbReference type="EMBL" id="APZ43908.1"/>
    </source>
</evidence>
<dbReference type="KEGG" id="afy:BW247_13090"/>
<sequence length="136" mass="15216">MMLPSSLNAIRDPQKRLTRIFGRLPEAQQATLLEFAEFLASRVADEPRELPKPVPHPRPAEESVVKAIRRLSATYPMLDKAKMLNQTSALVAQHVMQGREARDVIDELEVIFEAHYRSVVAEFTGTDDAETSDSSA</sequence>
<name>A0A1P8UJ99_9GAMM</name>
<gene>
    <name evidence="1" type="ORF">BW247_13090</name>
</gene>
<keyword evidence="2" id="KW-1185">Reference proteome</keyword>
<dbReference type="EMBL" id="CP019434">
    <property type="protein sequence ID" value="APZ43908.1"/>
    <property type="molecule type" value="Genomic_DNA"/>
</dbReference>
<reference evidence="1 2" key="1">
    <citation type="submission" date="2017-01" db="EMBL/GenBank/DDBJ databases">
        <title>Draft sequence of Acidihalobacter ferrooxidans strain DSM 14175 (strain V8).</title>
        <authorList>
            <person name="Khaleque H.N."/>
            <person name="Ramsay J.P."/>
            <person name="Murphy R.J.T."/>
            <person name="Kaksonen A.H."/>
            <person name="Boxall N.J."/>
            <person name="Watkin E.L.J."/>
        </authorList>
    </citation>
    <scope>NUCLEOTIDE SEQUENCE [LARGE SCALE GENOMIC DNA]</scope>
    <source>
        <strain evidence="1 2">V8</strain>
    </source>
</reference>
<accession>A0A1P8UJ99</accession>
<evidence type="ECO:0000313" key="2">
    <source>
        <dbReference type="Proteomes" id="UP000243807"/>
    </source>
</evidence>
<dbReference type="AlphaFoldDB" id="A0A1P8UJ99"/>